<gene>
    <name evidence="1" type="ORF">RPERSI_LOCUS34575</name>
</gene>
<reference evidence="1" key="1">
    <citation type="submission" date="2021-06" db="EMBL/GenBank/DDBJ databases">
        <authorList>
            <person name="Kallberg Y."/>
            <person name="Tangrot J."/>
            <person name="Rosling A."/>
        </authorList>
    </citation>
    <scope>NUCLEOTIDE SEQUENCE</scope>
    <source>
        <strain evidence="1">MA461A</strain>
    </source>
</reference>
<name>A0ACA9SRT6_9GLOM</name>
<sequence>NLSLSIKNMEKDETIEYLNRWYSRLRSRYVDLIGDFGEGDGLLYEFLCDPKKHFLDFKQPYGGGQFLSLAYLVETFLNKLKQRGCVFHLVFFHEHKVIWDFNPKFRIAREIIIDHLKSCQHE</sequence>
<comment type="caution">
    <text evidence="1">The sequence shown here is derived from an EMBL/GenBank/DDBJ whole genome shotgun (WGS) entry which is preliminary data.</text>
</comment>
<evidence type="ECO:0000313" key="1">
    <source>
        <dbReference type="EMBL" id="CAG8847318.1"/>
    </source>
</evidence>
<accession>A0ACA9SRT6</accession>
<proteinExistence type="predicted"/>
<organism evidence="1 2">
    <name type="scientific">Racocetra persica</name>
    <dbReference type="NCBI Taxonomy" id="160502"/>
    <lineage>
        <taxon>Eukaryota</taxon>
        <taxon>Fungi</taxon>
        <taxon>Fungi incertae sedis</taxon>
        <taxon>Mucoromycota</taxon>
        <taxon>Glomeromycotina</taxon>
        <taxon>Glomeromycetes</taxon>
        <taxon>Diversisporales</taxon>
        <taxon>Gigasporaceae</taxon>
        <taxon>Racocetra</taxon>
    </lineage>
</organism>
<feature type="non-terminal residue" evidence="1">
    <location>
        <position position="1"/>
    </location>
</feature>
<dbReference type="Proteomes" id="UP000789920">
    <property type="component" value="Unassembled WGS sequence"/>
</dbReference>
<dbReference type="EMBL" id="CAJVQC010155356">
    <property type="protein sequence ID" value="CAG8847318.1"/>
    <property type="molecule type" value="Genomic_DNA"/>
</dbReference>
<feature type="non-terminal residue" evidence="1">
    <location>
        <position position="122"/>
    </location>
</feature>
<keyword evidence="2" id="KW-1185">Reference proteome</keyword>
<evidence type="ECO:0000313" key="2">
    <source>
        <dbReference type="Proteomes" id="UP000789920"/>
    </source>
</evidence>
<protein>
    <submittedName>
        <fullName evidence="1">12018_t:CDS:1</fullName>
    </submittedName>
</protein>